<organism evidence="2 3">
    <name type="scientific">Natronospira bacteriovora</name>
    <dbReference type="NCBI Taxonomy" id="3069753"/>
    <lineage>
        <taxon>Bacteria</taxon>
        <taxon>Pseudomonadati</taxon>
        <taxon>Pseudomonadota</taxon>
        <taxon>Gammaproteobacteria</taxon>
        <taxon>Natronospirales</taxon>
        <taxon>Natronospiraceae</taxon>
        <taxon>Natronospira</taxon>
    </lineage>
</organism>
<feature type="transmembrane region" description="Helical" evidence="1">
    <location>
        <begin position="47"/>
        <end position="70"/>
    </location>
</feature>
<gene>
    <name evidence="2" type="ORF">RBH19_07960</name>
</gene>
<sequence length="230" mass="25538">MDTLIPVTPSGPVLILFGVWLLLGLAAILLLWSGLKGLWHRKLAGGSFKVCCSLVVGGGAATLGALGLALQTYDRLTHEQAAVTIAFEQLDRQHYTAHLTWPDGEAASLQLMGDEWQLDARILRWRGPAIVAGMDSLFRIERVSGRFSSIEREREGPRSVYGLYPEEQTLDPWVLARRYPDRIPWVDALYGSATYLPMVHGAEYEVVVTQTGLAARPLNDTARRAVRDWQ</sequence>
<comment type="caution">
    <text evidence="2">The sequence shown here is derived from an EMBL/GenBank/DDBJ whole genome shotgun (WGS) entry which is preliminary data.</text>
</comment>
<dbReference type="RefSeq" id="WP_306728300.1">
    <property type="nucleotide sequence ID" value="NZ_JAVDDT010000004.1"/>
</dbReference>
<feature type="transmembrane region" description="Helical" evidence="1">
    <location>
        <begin position="12"/>
        <end position="35"/>
    </location>
</feature>
<name>A0ABU0W8M2_9GAMM</name>
<evidence type="ECO:0000313" key="3">
    <source>
        <dbReference type="Proteomes" id="UP001239019"/>
    </source>
</evidence>
<protein>
    <recommendedName>
        <fullName evidence="4">Cation/multidrug efflux pump</fullName>
    </recommendedName>
</protein>
<dbReference type="Proteomes" id="UP001239019">
    <property type="component" value="Unassembled WGS sequence"/>
</dbReference>
<proteinExistence type="predicted"/>
<evidence type="ECO:0000313" key="2">
    <source>
        <dbReference type="EMBL" id="MDQ2069805.1"/>
    </source>
</evidence>
<reference evidence="2 3" key="1">
    <citation type="submission" date="2023-08" db="EMBL/GenBank/DDBJ databases">
        <title>Whole-genome sequencing of halo(alkali)philic microorganisms from hypersaline lakes.</title>
        <authorList>
            <person name="Sorokin D.Y."/>
            <person name="Abbas B."/>
            <person name="Merkel A.Y."/>
        </authorList>
    </citation>
    <scope>NUCLEOTIDE SEQUENCE [LARGE SCALE GENOMIC DNA]</scope>
    <source>
        <strain evidence="2 3">AB-CW4</strain>
    </source>
</reference>
<keyword evidence="1" id="KW-0472">Membrane</keyword>
<keyword evidence="1" id="KW-0812">Transmembrane</keyword>
<evidence type="ECO:0000256" key="1">
    <source>
        <dbReference type="SAM" id="Phobius"/>
    </source>
</evidence>
<accession>A0ABU0W8M2</accession>
<keyword evidence="3" id="KW-1185">Reference proteome</keyword>
<evidence type="ECO:0008006" key="4">
    <source>
        <dbReference type="Google" id="ProtNLM"/>
    </source>
</evidence>
<dbReference type="EMBL" id="JAVDDT010000004">
    <property type="protein sequence ID" value="MDQ2069805.1"/>
    <property type="molecule type" value="Genomic_DNA"/>
</dbReference>
<keyword evidence="1" id="KW-1133">Transmembrane helix</keyword>